<dbReference type="Pfam" id="PF00561">
    <property type="entry name" value="Abhydrolase_1"/>
    <property type="match status" value="1"/>
</dbReference>
<dbReference type="InterPro" id="IPR051601">
    <property type="entry name" value="Serine_prot/Carboxylest_S33"/>
</dbReference>
<keyword evidence="5" id="KW-1185">Reference proteome</keyword>
<evidence type="ECO:0000313" key="5">
    <source>
        <dbReference type="Proteomes" id="UP000308652"/>
    </source>
</evidence>
<dbReference type="EMBL" id="ML213590">
    <property type="protein sequence ID" value="TFK45074.1"/>
    <property type="molecule type" value="Genomic_DNA"/>
</dbReference>
<dbReference type="Gene3D" id="3.40.50.1820">
    <property type="entry name" value="alpha/beta hydrolase"/>
    <property type="match status" value="1"/>
</dbReference>
<evidence type="ECO:0000256" key="2">
    <source>
        <dbReference type="ARBA" id="ARBA00022801"/>
    </source>
</evidence>
<dbReference type="InterPro" id="IPR000073">
    <property type="entry name" value="AB_hydrolase_1"/>
</dbReference>
<dbReference type="PANTHER" id="PTHR43248:SF2">
    <property type="entry name" value="PROLYL AMINOPEPTIDASE"/>
    <property type="match status" value="1"/>
</dbReference>
<evidence type="ECO:0000259" key="3">
    <source>
        <dbReference type="Pfam" id="PF00561"/>
    </source>
</evidence>
<proteinExistence type="inferred from homology"/>
<organism evidence="4 5">
    <name type="scientific">Crucibulum laeve</name>
    <dbReference type="NCBI Taxonomy" id="68775"/>
    <lineage>
        <taxon>Eukaryota</taxon>
        <taxon>Fungi</taxon>
        <taxon>Dikarya</taxon>
        <taxon>Basidiomycota</taxon>
        <taxon>Agaricomycotina</taxon>
        <taxon>Agaricomycetes</taxon>
        <taxon>Agaricomycetidae</taxon>
        <taxon>Agaricales</taxon>
        <taxon>Agaricineae</taxon>
        <taxon>Nidulariaceae</taxon>
        <taxon>Crucibulum</taxon>
    </lineage>
</organism>
<dbReference type="GO" id="GO:0008233">
    <property type="term" value="F:peptidase activity"/>
    <property type="evidence" value="ECO:0007669"/>
    <property type="project" value="InterPro"/>
</dbReference>
<feature type="domain" description="AB hydrolase-1" evidence="3">
    <location>
        <begin position="71"/>
        <end position="234"/>
    </location>
</feature>
<keyword evidence="2 4" id="KW-0378">Hydrolase</keyword>
<evidence type="ECO:0000256" key="1">
    <source>
        <dbReference type="ARBA" id="ARBA00010088"/>
    </source>
</evidence>
<dbReference type="OrthoDB" id="1898734at2759"/>
<protein>
    <submittedName>
        <fullName evidence="4">Alpha/beta-hydrolase</fullName>
    </submittedName>
</protein>
<gene>
    <name evidence="4" type="ORF">BDQ12DRAFT_674090</name>
</gene>
<dbReference type="PRINTS" id="PR00793">
    <property type="entry name" value="PROAMNOPTASE"/>
</dbReference>
<dbReference type="STRING" id="68775.A0A5C3MI95"/>
<reference evidence="4 5" key="1">
    <citation type="journal article" date="2019" name="Nat. Ecol. Evol.">
        <title>Megaphylogeny resolves global patterns of mushroom evolution.</title>
        <authorList>
            <person name="Varga T."/>
            <person name="Krizsan K."/>
            <person name="Foldi C."/>
            <person name="Dima B."/>
            <person name="Sanchez-Garcia M."/>
            <person name="Sanchez-Ramirez S."/>
            <person name="Szollosi G.J."/>
            <person name="Szarkandi J.G."/>
            <person name="Papp V."/>
            <person name="Albert L."/>
            <person name="Andreopoulos W."/>
            <person name="Angelini C."/>
            <person name="Antonin V."/>
            <person name="Barry K.W."/>
            <person name="Bougher N.L."/>
            <person name="Buchanan P."/>
            <person name="Buyck B."/>
            <person name="Bense V."/>
            <person name="Catcheside P."/>
            <person name="Chovatia M."/>
            <person name="Cooper J."/>
            <person name="Damon W."/>
            <person name="Desjardin D."/>
            <person name="Finy P."/>
            <person name="Geml J."/>
            <person name="Haridas S."/>
            <person name="Hughes K."/>
            <person name="Justo A."/>
            <person name="Karasinski D."/>
            <person name="Kautmanova I."/>
            <person name="Kiss B."/>
            <person name="Kocsube S."/>
            <person name="Kotiranta H."/>
            <person name="LaButti K.M."/>
            <person name="Lechner B.E."/>
            <person name="Liimatainen K."/>
            <person name="Lipzen A."/>
            <person name="Lukacs Z."/>
            <person name="Mihaltcheva S."/>
            <person name="Morgado L.N."/>
            <person name="Niskanen T."/>
            <person name="Noordeloos M.E."/>
            <person name="Ohm R.A."/>
            <person name="Ortiz-Santana B."/>
            <person name="Ovrebo C."/>
            <person name="Racz N."/>
            <person name="Riley R."/>
            <person name="Savchenko A."/>
            <person name="Shiryaev A."/>
            <person name="Soop K."/>
            <person name="Spirin V."/>
            <person name="Szebenyi C."/>
            <person name="Tomsovsky M."/>
            <person name="Tulloss R.E."/>
            <person name="Uehling J."/>
            <person name="Grigoriev I.V."/>
            <person name="Vagvolgyi C."/>
            <person name="Papp T."/>
            <person name="Martin F.M."/>
            <person name="Miettinen O."/>
            <person name="Hibbett D.S."/>
            <person name="Nagy L.G."/>
        </authorList>
    </citation>
    <scope>NUCLEOTIDE SEQUENCE [LARGE SCALE GENOMIC DNA]</scope>
    <source>
        <strain evidence="4 5">CBS 166.37</strain>
    </source>
</reference>
<dbReference type="Proteomes" id="UP000308652">
    <property type="component" value="Unassembled WGS sequence"/>
</dbReference>
<dbReference type="InterPro" id="IPR029058">
    <property type="entry name" value="AB_hydrolase_fold"/>
</dbReference>
<evidence type="ECO:0000313" key="4">
    <source>
        <dbReference type="EMBL" id="TFK45074.1"/>
    </source>
</evidence>
<comment type="similarity">
    <text evidence="1">Belongs to the peptidase S33 family.</text>
</comment>
<name>A0A5C3MI95_9AGAR</name>
<dbReference type="InterPro" id="IPR002410">
    <property type="entry name" value="Peptidase_S33"/>
</dbReference>
<dbReference type="AlphaFoldDB" id="A0A5C3MI95"/>
<dbReference type="GO" id="GO:0006508">
    <property type="term" value="P:proteolysis"/>
    <property type="evidence" value="ECO:0007669"/>
    <property type="project" value="InterPro"/>
</dbReference>
<dbReference type="PANTHER" id="PTHR43248">
    <property type="entry name" value="2-SUCCINYL-6-HYDROXY-2,4-CYCLOHEXADIENE-1-CARBOXYLATE SYNTHASE"/>
    <property type="match status" value="1"/>
</dbReference>
<dbReference type="SUPFAM" id="SSF53474">
    <property type="entry name" value="alpha/beta-Hydrolases"/>
    <property type="match status" value="1"/>
</dbReference>
<accession>A0A5C3MI95</accession>
<sequence>MMSHSTQDASIQVEESESYTIKGGMKVIERFFKLPLDYGNPSGEKITVFARHMIPTRKAKSPEDQAKLPFFVYLQGGPGFEVALQGSSGYAGELHDQGYQSLWLDQRGTGLSTAVSPDTLPPTVRSDEEIANYLKHFRADSIVNDCEAIRKILLGNRKDPEERKWTLVGQSFGGFCAINYLSFHSQGVKEVFLTGGLAPLVNSPDLVYEAIVPRVAKRNEVYYQKYPQDVKRIREILAYLETSEVILPNGGRLTPSRWQQLGIDFGMHGGIDRIHQLVFRAGNDLKLFGKLSYKTLQAIEQSQSFDGNPLYAILQEALYCQGQASNWSAARVLQKHPQFSWTHVKGLEETEPIYFTGEMIFPDMFDDYSNLRPWKGAAEILAKDSTWGPLYDVEQLSKNEVKLSAVTYFNDMYVDFGFAQDTVSKIKNTEQYITNQLVHDGIREDSKDIIKRLFQLSKREFD</sequence>